<name>A0A9P6E889_9AGAR</name>
<gene>
    <name evidence="2" type="ORF">CPB83DRAFT_839097</name>
</gene>
<feature type="compositionally biased region" description="Basic residues" evidence="1">
    <location>
        <begin position="250"/>
        <end position="259"/>
    </location>
</feature>
<feature type="region of interest" description="Disordered" evidence="1">
    <location>
        <begin position="235"/>
        <end position="267"/>
    </location>
</feature>
<reference evidence="2" key="1">
    <citation type="submission" date="2020-11" db="EMBL/GenBank/DDBJ databases">
        <authorList>
            <consortium name="DOE Joint Genome Institute"/>
            <person name="Ahrendt S."/>
            <person name="Riley R."/>
            <person name="Andreopoulos W."/>
            <person name="Labutti K."/>
            <person name="Pangilinan J."/>
            <person name="Ruiz-Duenas F.J."/>
            <person name="Barrasa J.M."/>
            <person name="Sanchez-Garcia M."/>
            <person name="Camarero S."/>
            <person name="Miyauchi S."/>
            <person name="Serrano A."/>
            <person name="Linde D."/>
            <person name="Babiker R."/>
            <person name="Drula E."/>
            <person name="Ayuso-Fernandez I."/>
            <person name="Pacheco R."/>
            <person name="Padilla G."/>
            <person name="Ferreira P."/>
            <person name="Barriuso J."/>
            <person name="Kellner H."/>
            <person name="Castanera R."/>
            <person name="Alfaro M."/>
            <person name="Ramirez L."/>
            <person name="Pisabarro A.G."/>
            <person name="Kuo A."/>
            <person name="Tritt A."/>
            <person name="Lipzen A."/>
            <person name="He G."/>
            <person name="Yan M."/>
            <person name="Ng V."/>
            <person name="Cullen D."/>
            <person name="Martin F."/>
            <person name="Rosso M.-N."/>
            <person name="Henrissat B."/>
            <person name="Hibbett D."/>
            <person name="Martinez A.T."/>
            <person name="Grigoriev I.V."/>
        </authorList>
    </citation>
    <scope>NUCLEOTIDE SEQUENCE</scope>
    <source>
        <strain evidence="2">CBS 506.95</strain>
    </source>
</reference>
<evidence type="ECO:0000313" key="2">
    <source>
        <dbReference type="EMBL" id="KAF9524203.1"/>
    </source>
</evidence>
<organism evidence="2 3">
    <name type="scientific">Crepidotus variabilis</name>
    <dbReference type="NCBI Taxonomy" id="179855"/>
    <lineage>
        <taxon>Eukaryota</taxon>
        <taxon>Fungi</taxon>
        <taxon>Dikarya</taxon>
        <taxon>Basidiomycota</taxon>
        <taxon>Agaricomycotina</taxon>
        <taxon>Agaricomycetes</taxon>
        <taxon>Agaricomycetidae</taxon>
        <taxon>Agaricales</taxon>
        <taxon>Agaricineae</taxon>
        <taxon>Crepidotaceae</taxon>
        <taxon>Crepidotus</taxon>
    </lineage>
</organism>
<feature type="compositionally biased region" description="Acidic residues" evidence="1">
    <location>
        <begin position="332"/>
        <end position="350"/>
    </location>
</feature>
<comment type="caution">
    <text evidence="2">The sequence shown here is derived from an EMBL/GenBank/DDBJ whole genome shotgun (WGS) entry which is preliminary data.</text>
</comment>
<dbReference type="AlphaFoldDB" id="A0A9P6E889"/>
<evidence type="ECO:0000313" key="3">
    <source>
        <dbReference type="Proteomes" id="UP000807306"/>
    </source>
</evidence>
<evidence type="ECO:0000256" key="1">
    <source>
        <dbReference type="SAM" id="MobiDB-lite"/>
    </source>
</evidence>
<dbReference type="OrthoDB" id="2111841at2759"/>
<proteinExistence type="predicted"/>
<feature type="region of interest" description="Disordered" evidence="1">
    <location>
        <begin position="314"/>
        <end position="350"/>
    </location>
</feature>
<sequence>MAKTLGSPENLQVVAMLKKANTNSDFNYHLLEMQAFSQSLDSASIAAELAKTHDISVPSAHVNRNSPTAAYHIASTEKARILYKVYQSATTSAEKVSTSSLKKEASASFAVSSKIAQTSIASRLVKKEEDVDDNTTLLNSMKKEETESVTDLPEEYAINTAKWNMLSWTGRVDALLSVTVKVRNKERVESTCFVRHSDSRLMMLAGLFQFNPNDPIPLRFCTISTEKPVYTLREIESKKKEDAEPEGSPRKKTKGKGKKAAANMPPGYLSKKLKLPGCQDLARYFEPCFEYKHKQLLSPRIDQDAPLVWYEIESGKRSSHPTWIKPVYDPDQSVESESSDGDEEDSEDSE</sequence>
<dbReference type="EMBL" id="MU157902">
    <property type="protein sequence ID" value="KAF9524203.1"/>
    <property type="molecule type" value="Genomic_DNA"/>
</dbReference>
<keyword evidence="3" id="KW-1185">Reference proteome</keyword>
<dbReference type="Proteomes" id="UP000807306">
    <property type="component" value="Unassembled WGS sequence"/>
</dbReference>
<accession>A0A9P6E889</accession>
<protein>
    <submittedName>
        <fullName evidence="2">Uncharacterized protein</fullName>
    </submittedName>
</protein>